<proteinExistence type="inferred from homology"/>
<evidence type="ECO:0000313" key="6">
    <source>
        <dbReference type="Proteomes" id="UP000799777"/>
    </source>
</evidence>
<evidence type="ECO:0000256" key="1">
    <source>
        <dbReference type="ARBA" id="ARBA00001947"/>
    </source>
</evidence>
<comment type="similarity">
    <text evidence="2">Belongs to the beta-class carbonic anhydrase family.</text>
</comment>
<dbReference type="Proteomes" id="UP000799777">
    <property type="component" value="Unassembled WGS sequence"/>
</dbReference>
<keyword evidence="6" id="KW-1185">Reference proteome</keyword>
<sequence>MSSSGALLIISCIENDPRIDPARSFNLSANTTQVVKTAGGRSEPAINDIYYADQANSLGMIVIVQHTSDVEANVRSDIQALKDSPYVRNDIPIIGYVLDVEAGQLREVSITRSAPDAEARQRVLSQMDDFGPFWS</sequence>
<dbReference type="GO" id="GO:0004089">
    <property type="term" value="F:carbonate dehydratase activity"/>
    <property type="evidence" value="ECO:0007669"/>
    <property type="project" value="InterPro"/>
</dbReference>
<evidence type="ECO:0000256" key="3">
    <source>
        <dbReference type="ARBA" id="ARBA00022723"/>
    </source>
</evidence>
<protein>
    <submittedName>
        <fullName evidence="5">Uncharacterized protein</fullName>
    </submittedName>
</protein>
<reference evidence="5" key="1">
    <citation type="journal article" date="2020" name="Stud. Mycol.">
        <title>101 Dothideomycetes genomes: a test case for predicting lifestyles and emergence of pathogens.</title>
        <authorList>
            <person name="Haridas S."/>
            <person name="Albert R."/>
            <person name="Binder M."/>
            <person name="Bloem J."/>
            <person name="Labutti K."/>
            <person name="Salamov A."/>
            <person name="Andreopoulos B."/>
            <person name="Baker S."/>
            <person name="Barry K."/>
            <person name="Bills G."/>
            <person name="Bluhm B."/>
            <person name="Cannon C."/>
            <person name="Castanera R."/>
            <person name="Culley D."/>
            <person name="Daum C."/>
            <person name="Ezra D."/>
            <person name="Gonzalez J."/>
            <person name="Henrissat B."/>
            <person name="Kuo A."/>
            <person name="Liang C."/>
            <person name="Lipzen A."/>
            <person name="Lutzoni F."/>
            <person name="Magnuson J."/>
            <person name="Mondo S."/>
            <person name="Nolan M."/>
            <person name="Ohm R."/>
            <person name="Pangilinan J."/>
            <person name="Park H.-J."/>
            <person name="Ramirez L."/>
            <person name="Alfaro M."/>
            <person name="Sun H."/>
            <person name="Tritt A."/>
            <person name="Yoshinaga Y."/>
            <person name="Zwiers L.-H."/>
            <person name="Turgeon B."/>
            <person name="Goodwin S."/>
            <person name="Spatafora J."/>
            <person name="Crous P."/>
            <person name="Grigoriev I."/>
        </authorList>
    </citation>
    <scope>NUCLEOTIDE SEQUENCE</scope>
    <source>
        <strain evidence="5">CBS 110217</strain>
    </source>
</reference>
<dbReference type="EMBL" id="ML978254">
    <property type="protein sequence ID" value="KAF2025892.1"/>
    <property type="molecule type" value="Genomic_DNA"/>
</dbReference>
<dbReference type="AlphaFoldDB" id="A0A9P4LIT1"/>
<dbReference type="SUPFAM" id="SSF53056">
    <property type="entry name" value="beta-carbonic anhydrase, cab"/>
    <property type="match status" value="1"/>
</dbReference>
<name>A0A9P4LIT1_9PLEO</name>
<dbReference type="InterPro" id="IPR001765">
    <property type="entry name" value="Carbonic_anhydrase"/>
</dbReference>
<comment type="cofactor">
    <cofactor evidence="1">
        <name>Zn(2+)</name>
        <dbReference type="ChEBI" id="CHEBI:29105"/>
    </cofactor>
</comment>
<dbReference type="PANTHER" id="PTHR43175:SF3">
    <property type="entry name" value="CARBON DISULFIDE HYDROLASE"/>
    <property type="match status" value="1"/>
</dbReference>
<gene>
    <name evidence="5" type="ORF">EK21DRAFT_92850</name>
</gene>
<evidence type="ECO:0000256" key="2">
    <source>
        <dbReference type="ARBA" id="ARBA00006217"/>
    </source>
</evidence>
<comment type="caution">
    <text evidence="5">The sequence shown here is derived from an EMBL/GenBank/DDBJ whole genome shotgun (WGS) entry which is preliminary data.</text>
</comment>
<accession>A0A9P4LIT1</accession>
<keyword evidence="3" id="KW-0479">Metal-binding</keyword>
<dbReference type="OrthoDB" id="10248475at2759"/>
<keyword evidence="4" id="KW-0862">Zinc</keyword>
<dbReference type="GO" id="GO:0008270">
    <property type="term" value="F:zinc ion binding"/>
    <property type="evidence" value="ECO:0007669"/>
    <property type="project" value="InterPro"/>
</dbReference>
<dbReference type="PANTHER" id="PTHR43175">
    <property type="entry name" value="CARBONIC ANHYDRASE"/>
    <property type="match status" value="1"/>
</dbReference>
<evidence type="ECO:0000313" key="5">
    <source>
        <dbReference type="EMBL" id="KAF2025892.1"/>
    </source>
</evidence>
<dbReference type="Gene3D" id="3.40.1050.10">
    <property type="entry name" value="Carbonic anhydrase"/>
    <property type="match status" value="2"/>
</dbReference>
<evidence type="ECO:0000256" key="4">
    <source>
        <dbReference type="ARBA" id="ARBA00022833"/>
    </source>
</evidence>
<organism evidence="5 6">
    <name type="scientific">Setomelanomma holmii</name>
    <dbReference type="NCBI Taxonomy" id="210430"/>
    <lineage>
        <taxon>Eukaryota</taxon>
        <taxon>Fungi</taxon>
        <taxon>Dikarya</taxon>
        <taxon>Ascomycota</taxon>
        <taxon>Pezizomycotina</taxon>
        <taxon>Dothideomycetes</taxon>
        <taxon>Pleosporomycetidae</taxon>
        <taxon>Pleosporales</taxon>
        <taxon>Pleosporineae</taxon>
        <taxon>Phaeosphaeriaceae</taxon>
        <taxon>Setomelanomma</taxon>
    </lineage>
</organism>
<dbReference type="InterPro" id="IPR036874">
    <property type="entry name" value="Carbonic_anhydrase_sf"/>
</dbReference>